<dbReference type="AlphaFoldDB" id="A0A1Y5TRZ2"/>
<evidence type="ECO:0000313" key="7">
    <source>
        <dbReference type="EMBL" id="SLN70764.1"/>
    </source>
</evidence>
<dbReference type="STRING" id="658057.SAMN04488032_1297"/>
<keyword evidence="8" id="KW-1185">Reference proteome</keyword>
<dbReference type="GO" id="GO:0046872">
    <property type="term" value="F:metal ion binding"/>
    <property type="evidence" value="ECO:0007669"/>
    <property type="project" value="UniProtKB-KW"/>
</dbReference>
<gene>
    <name evidence="7" type="ORF">PAM7971_03797</name>
</gene>
<feature type="signal peptide" evidence="5">
    <location>
        <begin position="1"/>
        <end position="23"/>
    </location>
</feature>
<reference evidence="7 8" key="1">
    <citation type="submission" date="2017-03" db="EMBL/GenBank/DDBJ databases">
        <authorList>
            <person name="Afonso C.L."/>
            <person name="Miller P.J."/>
            <person name="Scott M.A."/>
            <person name="Spackman E."/>
            <person name="Goraichik I."/>
            <person name="Dimitrov K.M."/>
            <person name="Suarez D.L."/>
            <person name="Swayne D.E."/>
        </authorList>
    </citation>
    <scope>NUCLEOTIDE SEQUENCE [LARGE SCALE GENOMIC DNA]</scope>
    <source>
        <strain evidence="7 8">CECT 7971</strain>
    </source>
</reference>
<dbReference type="GO" id="GO:0020037">
    <property type="term" value="F:heme binding"/>
    <property type="evidence" value="ECO:0007669"/>
    <property type="project" value="InterPro"/>
</dbReference>
<dbReference type="OrthoDB" id="9805828at2"/>
<evidence type="ECO:0000256" key="4">
    <source>
        <dbReference type="PROSITE-ProRule" id="PRU00433"/>
    </source>
</evidence>
<organism evidence="7 8">
    <name type="scientific">Pacificibacter marinus</name>
    <dbReference type="NCBI Taxonomy" id="658057"/>
    <lineage>
        <taxon>Bacteria</taxon>
        <taxon>Pseudomonadati</taxon>
        <taxon>Pseudomonadota</taxon>
        <taxon>Alphaproteobacteria</taxon>
        <taxon>Rhodobacterales</taxon>
        <taxon>Roseobacteraceae</taxon>
        <taxon>Pacificibacter</taxon>
    </lineage>
</organism>
<protein>
    <submittedName>
        <fullName evidence="7">Cytochrome c2</fullName>
    </submittedName>
</protein>
<dbReference type="Pfam" id="PF00034">
    <property type="entry name" value="Cytochrom_C"/>
    <property type="match status" value="1"/>
</dbReference>
<dbReference type="GO" id="GO:0009055">
    <property type="term" value="F:electron transfer activity"/>
    <property type="evidence" value="ECO:0007669"/>
    <property type="project" value="InterPro"/>
</dbReference>
<evidence type="ECO:0000313" key="8">
    <source>
        <dbReference type="Proteomes" id="UP000193307"/>
    </source>
</evidence>
<sequence length="165" mass="18260">MIKPVLISVLTASLMSISDPVAANDDLDLVTKCSGFFVIPGASCKEIPRGQDILQNNCVSCHSVIDANGNNFLRHGGRAGPNLYGIQYRVFGGAEEARYSSGLKMLKEKNIPVTSENFLKYMTDMKGFLDEELPDATYSVKHKHRRNKSITEDIYQFLISLPEDG</sequence>
<dbReference type="Proteomes" id="UP000193307">
    <property type="component" value="Unassembled WGS sequence"/>
</dbReference>
<dbReference type="PROSITE" id="PS51007">
    <property type="entry name" value="CYTC"/>
    <property type="match status" value="1"/>
</dbReference>
<evidence type="ECO:0000256" key="5">
    <source>
        <dbReference type="SAM" id="SignalP"/>
    </source>
</evidence>
<evidence type="ECO:0000259" key="6">
    <source>
        <dbReference type="PROSITE" id="PS51007"/>
    </source>
</evidence>
<keyword evidence="5" id="KW-0732">Signal</keyword>
<proteinExistence type="predicted"/>
<keyword evidence="1 4" id="KW-0349">Heme</keyword>
<feature type="chain" id="PRO_5011009388" evidence="5">
    <location>
        <begin position="24"/>
        <end position="165"/>
    </location>
</feature>
<keyword evidence="2 4" id="KW-0479">Metal-binding</keyword>
<feature type="domain" description="Cytochrome c" evidence="6">
    <location>
        <begin position="45"/>
        <end position="162"/>
    </location>
</feature>
<dbReference type="EMBL" id="FWFW01000024">
    <property type="protein sequence ID" value="SLN70764.1"/>
    <property type="molecule type" value="Genomic_DNA"/>
</dbReference>
<evidence type="ECO:0000256" key="2">
    <source>
        <dbReference type="ARBA" id="ARBA00022723"/>
    </source>
</evidence>
<accession>A0A1Y5TRZ2</accession>
<dbReference type="InterPro" id="IPR009056">
    <property type="entry name" value="Cyt_c-like_dom"/>
</dbReference>
<dbReference type="SUPFAM" id="SSF46626">
    <property type="entry name" value="Cytochrome c"/>
    <property type="match status" value="1"/>
</dbReference>
<dbReference type="RefSeq" id="WP_085850860.1">
    <property type="nucleotide sequence ID" value="NZ_FNZV01000029.1"/>
</dbReference>
<name>A0A1Y5TRZ2_9RHOB</name>
<dbReference type="Gene3D" id="1.10.760.10">
    <property type="entry name" value="Cytochrome c-like domain"/>
    <property type="match status" value="1"/>
</dbReference>
<dbReference type="InterPro" id="IPR036909">
    <property type="entry name" value="Cyt_c-like_dom_sf"/>
</dbReference>
<keyword evidence="3 4" id="KW-0408">Iron</keyword>
<evidence type="ECO:0000256" key="1">
    <source>
        <dbReference type="ARBA" id="ARBA00022617"/>
    </source>
</evidence>
<evidence type="ECO:0000256" key="3">
    <source>
        <dbReference type="ARBA" id="ARBA00023004"/>
    </source>
</evidence>